<proteinExistence type="predicted"/>
<evidence type="ECO:0000256" key="1">
    <source>
        <dbReference type="SAM" id="MobiDB-lite"/>
    </source>
</evidence>
<sequence>MVEYIGETATAWSGSTRKLPFGRSPPWSTRLPRGQEAESGNEVRLGRCTATKSALGPRDRCSWTTKAWWSHQATEACCGVYLHQIWRKRSW</sequence>
<evidence type="ECO:0000313" key="2">
    <source>
        <dbReference type="EMBL" id="JAD71199.1"/>
    </source>
</evidence>
<dbReference type="AlphaFoldDB" id="A0A0A9C4K0"/>
<name>A0A0A9C4K0_ARUDO</name>
<protein>
    <submittedName>
        <fullName evidence="2">Uncharacterized protein</fullName>
    </submittedName>
</protein>
<reference evidence="2" key="2">
    <citation type="journal article" date="2015" name="Data Brief">
        <title>Shoot transcriptome of the giant reed, Arundo donax.</title>
        <authorList>
            <person name="Barrero R.A."/>
            <person name="Guerrero F.D."/>
            <person name="Moolhuijzen P."/>
            <person name="Goolsby J.A."/>
            <person name="Tidwell J."/>
            <person name="Bellgard S.E."/>
            <person name="Bellgard M.I."/>
        </authorList>
    </citation>
    <scope>NUCLEOTIDE SEQUENCE</scope>
    <source>
        <tissue evidence="2">Shoot tissue taken approximately 20 cm above the soil surface</tissue>
    </source>
</reference>
<dbReference type="EMBL" id="GBRH01226696">
    <property type="protein sequence ID" value="JAD71199.1"/>
    <property type="molecule type" value="Transcribed_RNA"/>
</dbReference>
<reference evidence="2" key="1">
    <citation type="submission" date="2014-09" db="EMBL/GenBank/DDBJ databases">
        <authorList>
            <person name="Magalhaes I.L.F."/>
            <person name="Oliveira U."/>
            <person name="Santos F.R."/>
            <person name="Vidigal T.H.D.A."/>
            <person name="Brescovit A.D."/>
            <person name="Santos A.J."/>
        </authorList>
    </citation>
    <scope>NUCLEOTIDE SEQUENCE</scope>
    <source>
        <tissue evidence="2">Shoot tissue taken approximately 20 cm above the soil surface</tissue>
    </source>
</reference>
<feature type="region of interest" description="Disordered" evidence="1">
    <location>
        <begin position="23"/>
        <end position="42"/>
    </location>
</feature>
<accession>A0A0A9C4K0</accession>
<organism evidence="2">
    <name type="scientific">Arundo donax</name>
    <name type="common">Giant reed</name>
    <name type="synonym">Donax arundinaceus</name>
    <dbReference type="NCBI Taxonomy" id="35708"/>
    <lineage>
        <taxon>Eukaryota</taxon>
        <taxon>Viridiplantae</taxon>
        <taxon>Streptophyta</taxon>
        <taxon>Embryophyta</taxon>
        <taxon>Tracheophyta</taxon>
        <taxon>Spermatophyta</taxon>
        <taxon>Magnoliopsida</taxon>
        <taxon>Liliopsida</taxon>
        <taxon>Poales</taxon>
        <taxon>Poaceae</taxon>
        <taxon>PACMAD clade</taxon>
        <taxon>Arundinoideae</taxon>
        <taxon>Arundineae</taxon>
        <taxon>Arundo</taxon>
    </lineage>
</organism>